<feature type="region of interest" description="Disordered" evidence="1">
    <location>
        <begin position="200"/>
        <end position="220"/>
    </location>
</feature>
<evidence type="ECO:0000259" key="2">
    <source>
        <dbReference type="PROSITE" id="PS50181"/>
    </source>
</evidence>
<dbReference type="InterPro" id="IPR055312">
    <property type="entry name" value="FBL15-like"/>
</dbReference>
<evidence type="ECO:0000313" key="4">
    <source>
        <dbReference type="Proteomes" id="UP001415857"/>
    </source>
</evidence>
<dbReference type="SUPFAM" id="SSF52047">
    <property type="entry name" value="RNI-like"/>
    <property type="match status" value="2"/>
</dbReference>
<dbReference type="Gene3D" id="3.80.10.10">
    <property type="entry name" value="Ribonuclease Inhibitor"/>
    <property type="match status" value="3"/>
</dbReference>
<keyword evidence="4" id="KW-1185">Reference proteome</keyword>
<dbReference type="InterPro" id="IPR006553">
    <property type="entry name" value="Leu-rich_rpt_Cys-con_subtyp"/>
</dbReference>
<dbReference type="PROSITE" id="PS50181">
    <property type="entry name" value="FBOX"/>
    <property type="match status" value="1"/>
</dbReference>
<dbReference type="SMART" id="SM00367">
    <property type="entry name" value="LRR_CC"/>
    <property type="match status" value="8"/>
</dbReference>
<sequence>MKIWCCLCFNEEEEDREVMKEGIFGRENQGNLGNIGNEESEDLQLGLSLGRRENVRSFGEIGTDFVDLEEEERDGGVVGGISAGWQFVMGSSWAFDQYGSTSGQASGGGGSGGEVGFEGESSVAAAAGATAAVEREECDHDSHHKRPKVYKREYATELPSDAGYSNSCADGSYNYNRGSSVLYKREIFYHTSTLNDVGCDNPLGSSGGRDDEGDGSGTSKMEDLEVRMDLTDDLLHMVFSFLDHIDLCRGAMVCRQWRSASAHEDFWRCLNFENRNISAEQFEDMCRRYPNATEVNIFGAPAIHLLVMKAVSSLRNLEVLTLGKGQLGDTFFHALADCCMLKNLVINDAILGSGIQEIPIFHDRLHHLQITKCRVLRISVRCPQLETLSLKRSNMAHAVLNCPLLHDLDIGSCHKLSDAAIRSAAISCPLLESLDMSNCSCVSDETLREIALTCINLHILNASYCPNISLESVRLPMLTVLKLHSCEGITSASMAAISHSYMLEVLELDNCSLLTSVSLDLPRLKNIRLVHCRKFGDLNLRSIMLSSITVSNCPALHRINITSNLLQKLVLQKQENLTALALQCQYLREVDLTDCESLTNSICEVFSDGGGCPMLKSLVIDNCEKLTAVGFCSTSLVNLSLVGCRGIKSLELTCPNLEQVHLDGCDHLERALFCPVGLQSLNLGICPKLNVLHIKAPLMLLLELKGCGVLSEASIDCPRLTSLDASFCSQLKDDCLSATTWFMPSD</sequence>
<organism evidence="3 4">
    <name type="scientific">Liquidambar formosana</name>
    <name type="common">Formosan gum</name>
    <dbReference type="NCBI Taxonomy" id="63359"/>
    <lineage>
        <taxon>Eukaryota</taxon>
        <taxon>Viridiplantae</taxon>
        <taxon>Streptophyta</taxon>
        <taxon>Embryophyta</taxon>
        <taxon>Tracheophyta</taxon>
        <taxon>Spermatophyta</taxon>
        <taxon>Magnoliopsida</taxon>
        <taxon>eudicotyledons</taxon>
        <taxon>Gunneridae</taxon>
        <taxon>Pentapetalae</taxon>
        <taxon>Saxifragales</taxon>
        <taxon>Altingiaceae</taxon>
        <taxon>Liquidambar</taxon>
    </lineage>
</organism>
<dbReference type="InterPro" id="IPR001810">
    <property type="entry name" value="F-box_dom"/>
</dbReference>
<dbReference type="AlphaFoldDB" id="A0AAP0NK97"/>
<name>A0AAP0NK97_LIQFO</name>
<reference evidence="3 4" key="1">
    <citation type="journal article" date="2024" name="Plant J.">
        <title>Genome sequences and population genomics reveal climatic adaptation and genomic divergence between two closely related sweetgum species.</title>
        <authorList>
            <person name="Xu W.Q."/>
            <person name="Ren C.Q."/>
            <person name="Zhang X.Y."/>
            <person name="Comes H.P."/>
            <person name="Liu X.H."/>
            <person name="Li Y.G."/>
            <person name="Kettle C.J."/>
            <person name="Jalonen R."/>
            <person name="Gaisberger H."/>
            <person name="Ma Y.Z."/>
            <person name="Qiu Y.X."/>
        </authorList>
    </citation>
    <scope>NUCLEOTIDE SEQUENCE [LARGE SCALE GENOMIC DNA]</scope>
    <source>
        <strain evidence="3">Hangzhou</strain>
    </source>
</reference>
<protein>
    <recommendedName>
        <fullName evidence="2">F-box domain-containing protein</fullName>
    </recommendedName>
</protein>
<accession>A0AAP0NK97</accession>
<feature type="region of interest" description="Disordered" evidence="1">
    <location>
        <begin position="126"/>
        <end position="151"/>
    </location>
</feature>
<gene>
    <name evidence="3" type="ORF">L1049_017979</name>
</gene>
<dbReference type="FunFam" id="3.80.10.10:FF:000357">
    <property type="entry name" value="F-box/LRR-repeat protein 15"/>
    <property type="match status" value="1"/>
</dbReference>
<dbReference type="PANTHER" id="PTHR34709">
    <property type="entry name" value="OS10G0396666 PROTEIN"/>
    <property type="match status" value="1"/>
</dbReference>
<feature type="domain" description="F-box" evidence="2">
    <location>
        <begin position="224"/>
        <end position="270"/>
    </location>
</feature>
<dbReference type="SMART" id="SM00256">
    <property type="entry name" value="FBOX"/>
    <property type="match status" value="1"/>
</dbReference>
<dbReference type="EMBL" id="JBBPBK010000012">
    <property type="protein sequence ID" value="KAK9273172.1"/>
    <property type="molecule type" value="Genomic_DNA"/>
</dbReference>
<evidence type="ECO:0000256" key="1">
    <source>
        <dbReference type="SAM" id="MobiDB-lite"/>
    </source>
</evidence>
<evidence type="ECO:0000313" key="3">
    <source>
        <dbReference type="EMBL" id="KAK9273172.1"/>
    </source>
</evidence>
<comment type="caution">
    <text evidence="3">The sequence shown here is derived from an EMBL/GenBank/DDBJ whole genome shotgun (WGS) entry which is preliminary data.</text>
</comment>
<proteinExistence type="predicted"/>
<dbReference type="PANTHER" id="PTHR34709:SF57">
    <property type="entry name" value="F-BOX DOMAIN-CONTAINING PROTEIN"/>
    <property type="match status" value="1"/>
</dbReference>
<dbReference type="InterPro" id="IPR001611">
    <property type="entry name" value="Leu-rich_rpt"/>
</dbReference>
<dbReference type="CDD" id="cd22109">
    <property type="entry name" value="F-box_FBXO41"/>
    <property type="match status" value="1"/>
</dbReference>
<feature type="compositionally biased region" description="Basic and acidic residues" evidence="1">
    <location>
        <begin position="133"/>
        <end position="142"/>
    </location>
</feature>
<dbReference type="Proteomes" id="UP001415857">
    <property type="component" value="Unassembled WGS sequence"/>
</dbReference>
<dbReference type="Pfam" id="PF13516">
    <property type="entry name" value="LRR_6"/>
    <property type="match status" value="1"/>
</dbReference>
<dbReference type="InterPro" id="IPR032675">
    <property type="entry name" value="LRR_dom_sf"/>
</dbReference>
<dbReference type="Pfam" id="PF12937">
    <property type="entry name" value="F-box-like"/>
    <property type="match status" value="1"/>
</dbReference>